<feature type="domain" description="Senescence" evidence="1">
    <location>
        <begin position="123"/>
        <end position="177"/>
    </location>
</feature>
<feature type="domain" description="Senescence" evidence="1">
    <location>
        <begin position="66"/>
        <end position="122"/>
    </location>
</feature>
<dbReference type="GO" id="GO:0005886">
    <property type="term" value="C:plasma membrane"/>
    <property type="evidence" value="ECO:0007669"/>
    <property type="project" value="TreeGrafter"/>
</dbReference>
<name>A0AA38FW25_TAXCH</name>
<dbReference type="Proteomes" id="UP000824469">
    <property type="component" value="Unassembled WGS sequence"/>
</dbReference>
<evidence type="ECO:0000259" key="1">
    <source>
        <dbReference type="Pfam" id="PF06911"/>
    </source>
</evidence>
<evidence type="ECO:0000313" key="2">
    <source>
        <dbReference type="EMBL" id="KAH9310725.1"/>
    </source>
</evidence>
<dbReference type="AlphaFoldDB" id="A0AA38FW25"/>
<proteinExistence type="predicted"/>
<evidence type="ECO:0000313" key="3">
    <source>
        <dbReference type="Proteomes" id="UP000824469"/>
    </source>
</evidence>
<keyword evidence="3" id="KW-1185">Reference proteome</keyword>
<reference evidence="2 3" key="1">
    <citation type="journal article" date="2021" name="Nat. Plants">
        <title>The Taxus genome provides insights into paclitaxel biosynthesis.</title>
        <authorList>
            <person name="Xiong X."/>
            <person name="Gou J."/>
            <person name="Liao Q."/>
            <person name="Li Y."/>
            <person name="Zhou Q."/>
            <person name="Bi G."/>
            <person name="Li C."/>
            <person name="Du R."/>
            <person name="Wang X."/>
            <person name="Sun T."/>
            <person name="Guo L."/>
            <person name="Liang H."/>
            <person name="Lu P."/>
            <person name="Wu Y."/>
            <person name="Zhang Z."/>
            <person name="Ro D.K."/>
            <person name="Shang Y."/>
            <person name="Huang S."/>
            <person name="Yan J."/>
        </authorList>
    </citation>
    <scope>NUCLEOTIDE SEQUENCE [LARGE SCALE GENOMIC DNA]</scope>
    <source>
        <strain evidence="2">Ta-2019</strain>
    </source>
</reference>
<accession>A0AA38FW25</accession>
<dbReference type="PANTHER" id="PTHR21068">
    <property type="entry name" value="SPARTIN"/>
    <property type="match status" value="1"/>
</dbReference>
<sequence>MVTVPGAVVNLVDDQEKSQEIARGEFSVIKLLQAEVKPSVRNSNDSEIYWSDVAPKVKDYHNILAKGIAAGTGQIIKGIFLCSNAYSTTVKNGGEFLRSHLKAAEEEPNSDHDKMKKTKKSSACYKILKAIHLAGKDAFKTTSKETTEVVTHRFGEDAGETTRDTLAIVGHAIEAGVHIAVPPPTTIGF</sequence>
<dbReference type="InterPro" id="IPR045036">
    <property type="entry name" value="Spartin-like"/>
</dbReference>
<dbReference type="Pfam" id="PF06911">
    <property type="entry name" value="Senescence"/>
    <property type="match status" value="2"/>
</dbReference>
<organism evidence="2 3">
    <name type="scientific">Taxus chinensis</name>
    <name type="common">Chinese yew</name>
    <name type="synonym">Taxus wallichiana var. chinensis</name>
    <dbReference type="NCBI Taxonomy" id="29808"/>
    <lineage>
        <taxon>Eukaryota</taxon>
        <taxon>Viridiplantae</taxon>
        <taxon>Streptophyta</taxon>
        <taxon>Embryophyta</taxon>
        <taxon>Tracheophyta</taxon>
        <taxon>Spermatophyta</taxon>
        <taxon>Pinopsida</taxon>
        <taxon>Pinidae</taxon>
        <taxon>Conifers II</taxon>
        <taxon>Cupressales</taxon>
        <taxon>Taxaceae</taxon>
        <taxon>Taxus</taxon>
    </lineage>
</organism>
<gene>
    <name evidence="2" type="ORF">KI387_025760</name>
</gene>
<dbReference type="EMBL" id="JAHRHJ020000006">
    <property type="protein sequence ID" value="KAH9310725.1"/>
    <property type="molecule type" value="Genomic_DNA"/>
</dbReference>
<dbReference type="OMA" id="HHIGRIQ"/>
<dbReference type="PANTHER" id="PTHR21068:SF36">
    <property type="entry name" value="SENESCENCE_DEHYDRATION-ASSOCIATED PROTEIN-LIKE PROTEIN"/>
    <property type="match status" value="1"/>
</dbReference>
<protein>
    <recommendedName>
        <fullName evidence="1">Senescence domain-containing protein</fullName>
    </recommendedName>
</protein>
<dbReference type="InterPro" id="IPR009686">
    <property type="entry name" value="Senescence/spartin_C"/>
</dbReference>
<comment type="caution">
    <text evidence="2">The sequence shown here is derived from an EMBL/GenBank/DDBJ whole genome shotgun (WGS) entry which is preliminary data.</text>
</comment>